<comment type="caution">
    <text evidence="4">The sequence shown here is derived from an EMBL/GenBank/DDBJ whole genome shotgun (WGS) entry which is preliminary data.</text>
</comment>
<dbReference type="InterPro" id="IPR036084">
    <property type="entry name" value="Ser_inhib-like_sf"/>
</dbReference>
<feature type="domain" description="TIL" evidence="3">
    <location>
        <begin position="34"/>
        <end position="90"/>
    </location>
</feature>
<accession>A0A8K0CD07</accession>
<dbReference type="InterPro" id="IPR002919">
    <property type="entry name" value="TIL_dom"/>
</dbReference>
<gene>
    <name evidence="4" type="ORF">ILUMI_24683</name>
</gene>
<dbReference type="Proteomes" id="UP000801492">
    <property type="component" value="Unassembled WGS sequence"/>
</dbReference>
<dbReference type="AlphaFoldDB" id="A0A8K0CD07"/>
<sequence length="154" mass="18007">MKPIISLVTLNIHIVVLHTLDYFWEPRFSLPSQCGKREYYIECGNRCKLNCFTVQIPVPCNSPDCLAGCYCRGGYLRKSKGGPCIPEEFCKMYAPPDAHEIEAEMKDLFEEIETQIRNEQRDEGKNSKYCPELKPKSRNTPKHFVRHHFFKLYL</sequence>
<dbReference type="SUPFAM" id="SSF57567">
    <property type="entry name" value="Serine protease inhibitors"/>
    <property type="match status" value="1"/>
</dbReference>
<feature type="chain" id="PRO_5035478335" description="TIL domain-containing protein" evidence="2">
    <location>
        <begin position="20"/>
        <end position="154"/>
    </location>
</feature>
<dbReference type="CDD" id="cd19941">
    <property type="entry name" value="TIL"/>
    <property type="match status" value="1"/>
</dbReference>
<feature type="signal peptide" evidence="2">
    <location>
        <begin position="1"/>
        <end position="19"/>
    </location>
</feature>
<dbReference type="EMBL" id="VTPC01090733">
    <property type="protein sequence ID" value="KAF2881485.1"/>
    <property type="molecule type" value="Genomic_DNA"/>
</dbReference>
<keyword evidence="5" id="KW-1185">Reference proteome</keyword>
<feature type="region of interest" description="Disordered" evidence="1">
    <location>
        <begin position="118"/>
        <end position="137"/>
    </location>
</feature>
<name>A0A8K0CD07_IGNLU</name>
<dbReference type="OrthoDB" id="6236007at2759"/>
<organism evidence="4 5">
    <name type="scientific">Ignelater luminosus</name>
    <name type="common">Cucubano</name>
    <name type="synonym">Pyrophorus luminosus</name>
    <dbReference type="NCBI Taxonomy" id="2038154"/>
    <lineage>
        <taxon>Eukaryota</taxon>
        <taxon>Metazoa</taxon>
        <taxon>Ecdysozoa</taxon>
        <taxon>Arthropoda</taxon>
        <taxon>Hexapoda</taxon>
        <taxon>Insecta</taxon>
        <taxon>Pterygota</taxon>
        <taxon>Neoptera</taxon>
        <taxon>Endopterygota</taxon>
        <taxon>Coleoptera</taxon>
        <taxon>Polyphaga</taxon>
        <taxon>Elateriformia</taxon>
        <taxon>Elateroidea</taxon>
        <taxon>Elateridae</taxon>
        <taxon>Agrypninae</taxon>
        <taxon>Pyrophorini</taxon>
        <taxon>Ignelater</taxon>
    </lineage>
</organism>
<evidence type="ECO:0000256" key="1">
    <source>
        <dbReference type="SAM" id="MobiDB-lite"/>
    </source>
</evidence>
<evidence type="ECO:0000259" key="3">
    <source>
        <dbReference type="Pfam" id="PF01826"/>
    </source>
</evidence>
<reference evidence="4" key="1">
    <citation type="submission" date="2019-08" db="EMBL/GenBank/DDBJ databases">
        <title>The genome of the North American firefly Photinus pyralis.</title>
        <authorList>
            <consortium name="Photinus pyralis genome working group"/>
            <person name="Fallon T.R."/>
            <person name="Sander Lower S.E."/>
            <person name="Weng J.-K."/>
        </authorList>
    </citation>
    <scope>NUCLEOTIDE SEQUENCE</scope>
    <source>
        <strain evidence="4">TRF0915ILg1</strain>
        <tissue evidence="4">Whole body</tissue>
    </source>
</reference>
<evidence type="ECO:0000313" key="5">
    <source>
        <dbReference type="Proteomes" id="UP000801492"/>
    </source>
</evidence>
<keyword evidence="2" id="KW-0732">Signal</keyword>
<evidence type="ECO:0000313" key="4">
    <source>
        <dbReference type="EMBL" id="KAF2881485.1"/>
    </source>
</evidence>
<feature type="compositionally biased region" description="Basic and acidic residues" evidence="1">
    <location>
        <begin position="118"/>
        <end position="135"/>
    </location>
</feature>
<proteinExistence type="predicted"/>
<protein>
    <recommendedName>
        <fullName evidence="3">TIL domain-containing protein</fullName>
    </recommendedName>
</protein>
<dbReference type="Gene3D" id="2.10.25.10">
    <property type="entry name" value="Laminin"/>
    <property type="match status" value="1"/>
</dbReference>
<evidence type="ECO:0000256" key="2">
    <source>
        <dbReference type="SAM" id="SignalP"/>
    </source>
</evidence>
<dbReference type="Pfam" id="PF01826">
    <property type="entry name" value="TIL"/>
    <property type="match status" value="1"/>
</dbReference>